<organism evidence="2 3">
    <name type="scientific">Knipowitschia caucasica</name>
    <name type="common">Caucasian dwarf goby</name>
    <name type="synonym">Pomatoschistus caucasicus</name>
    <dbReference type="NCBI Taxonomy" id="637954"/>
    <lineage>
        <taxon>Eukaryota</taxon>
        <taxon>Metazoa</taxon>
        <taxon>Chordata</taxon>
        <taxon>Craniata</taxon>
        <taxon>Vertebrata</taxon>
        <taxon>Euteleostomi</taxon>
        <taxon>Actinopterygii</taxon>
        <taxon>Neopterygii</taxon>
        <taxon>Teleostei</taxon>
        <taxon>Neoteleostei</taxon>
        <taxon>Acanthomorphata</taxon>
        <taxon>Gobiaria</taxon>
        <taxon>Gobiiformes</taxon>
        <taxon>Gobioidei</taxon>
        <taxon>Gobiidae</taxon>
        <taxon>Gobiinae</taxon>
        <taxon>Knipowitschia</taxon>
    </lineage>
</organism>
<evidence type="ECO:0000313" key="3">
    <source>
        <dbReference type="Proteomes" id="UP001497482"/>
    </source>
</evidence>
<dbReference type="AlphaFoldDB" id="A0AAV2M0B0"/>
<reference evidence="2 3" key="1">
    <citation type="submission" date="2024-04" db="EMBL/GenBank/DDBJ databases">
        <authorList>
            <person name="Waldvogel A.-M."/>
            <person name="Schoenle A."/>
        </authorList>
    </citation>
    <scope>NUCLEOTIDE SEQUENCE [LARGE SCALE GENOMIC DNA]</scope>
</reference>
<sequence length="113" mass="12534">MAGRRGQRRASPRLPLEETVLFRLWPPHGPLAVTHQGASRAASLADFFFSSSMKKNLGASERTRRLQTGTRAAGFFDPSTPTKRRRARDTLGIPLAFELKCQTRGWPSSDPSP</sequence>
<proteinExistence type="predicted"/>
<accession>A0AAV2M0B0</accession>
<protein>
    <submittedName>
        <fullName evidence="2">Uncharacterized protein</fullName>
    </submittedName>
</protein>
<name>A0AAV2M0B0_KNICA</name>
<gene>
    <name evidence="2" type="ORF">KC01_LOCUS33879</name>
</gene>
<dbReference type="Proteomes" id="UP001497482">
    <property type="component" value="Chromosome 5"/>
</dbReference>
<dbReference type="EMBL" id="OZ035827">
    <property type="protein sequence ID" value="CAL1606759.1"/>
    <property type="molecule type" value="Genomic_DNA"/>
</dbReference>
<feature type="region of interest" description="Disordered" evidence="1">
    <location>
        <begin position="58"/>
        <end position="88"/>
    </location>
</feature>
<keyword evidence="3" id="KW-1185">Reference proteome</keyword>
<evidence type="ECO:0000256" key="1">
    <source>
        <dbReference type="SAM" id="MobiDB-lite"/>
    </source>
</evidence>
<evidence type="ECO:0000313" key="2">
    <source>
        <dbReference type="EMBL" id="CAL1606759.1"/>
    </source>
</evidence>